<keyword evidence="1" id="KW-1133">Transmembrane helix</keyword>
<feature type="transmembrane region" description="Helical" evidence="1">
    <location>
        <begin position="214"/>
        <end position="238"/>
    </location>
</feature>
<dbReference type="Proteomes" id="UP000003781">
    <property type="component" value="Unassembled WGS sequence"/>
</dbReference>
<keyword evidence="1" id="KW-0812">Transmembrane</keyword>
<evidence type="ECO:0000313" key="2">
    <source>
        <dbReference type="EMBL" id="EAZ94299.1"/>
    </source>
</evidence>
<protein>
    <recommendedName>
        <fullName evidence="4">Membrane protein 6-pyruvoyl-tetrahydropterin synthase-related domain-containing protein</fullName>
    </recommendedName>
</protein>
<feature type="transmembrane region" description="Helical" evidence="1">
    <location>
        <begin position="305"/>
        <end position="327"/>
    </location>
</feature>
<feature type="transmembrane region" description="Helical" evidence="1">
    <location>
        <begin position="35"/>
        <end position="54"/>
    </location>
</feature>
<keyword evidence="3" id="KW-1185">Reference proteome</keyword>
<evidence type="ECO:0008006" key="4">
    <source>
        <dbReference type="Google" id="ProtNLM"/>
    </source>
</evidence>
<gene>
    <name evidence="2" type="ORF">CY0110_10502</name>
</gene>
<feature type="transmembrane region" description="Helical" evidence="1">
    <location>
        <begin position="371"/>
        <end position="390"/>
    </location>
</feature>
<feature type="transmembrane region" description="Helical" evidence="1">
    <location>
        <begin position="250"/>
        <end position="269"/>
    </location>
</feature>
<reference evidence="2 3" key="1">
    <citation type="submission" date="2007-03" db="EMBL/GenBank/DDBJ databases">
        <authorList>
            <person name="Stal L."/>
            <person name="Ferriera S."/>
            <person name="Johnson J."/>
            <person name="Kravitz S."/>
            <person name="Beeson K."/>
            <person name="Sutton G."/>
            <person name="Rogers Y.-H."/>
            <person name="Friedman R."/>
            <person name="Frazier M."/>
            <person name="Venter J.C."/>
        </authorList>
    </citation>
    <scope>NUCLEOTIDE SEQUENCE [LARGE SCALE GENOMIC DNA]</scope>
    <source>
        <strain evidence="2 3">CCY0110</strain>
    </source>
</reference>
<feature type="transmembrane region" description="Helical" evidence="1">
    <location>
        <begin position="178"/>
        <end position="194"/>
    </location>
</feature>
<proteinExistence type="predicted"/>
<feature type="transmembrane region" description="Helical" evidence="1">
    <location>
        <begin position="402"/>
        <end position="420"/>
    </location>
</feature>
<feature type="transmembrane region" description="Helical" evidence="1">
    <location>
        <begin position="557"/>
        <end position="580"/>
    </location>
</feature>
<comment type="caution">
    <text evidence="2">The sequence shown here is derived from an EMBL/GenBank/DDBJ whole genome shotgun (WGS) entry which is preliminary data.</text>
</comment>
<name>A3IH57_9CHRO</name>
<dbReference type="eggNOG" id="COG5617">
    <property type="taxonomic scope" value="Bacteria"/>
</dbReference>
<sequence length="596" mass="68951">MLSPKVTKLMKPETILDKIKPKKVSLSRQLFLRPYLLEGIIVALLVVATILINYKMIKDGINGKVDLKWHLTWIQHFSKQLSEGIWYPRWLAGTNYGYGSPTFVFYPPFVYYLGSFLKLSGLNTQDVVITLFSLALFLSGFTFYLYGRNQWGRTAALLGGFAYMTVPYIAFDIYWRGGLASVFVQAWIPLLWWSTDQSLSEKKWRFTLPMSWTLIALTHTPSLLVCAIVWFPYVLFSILNRPWKAVVKTIISAGIGWGIASFYLLPAILEKRFVNIEVMRGIWGGAAANLLNFRDIFTNIDKNQIVYIFSHQALVVLLLMIIAFVIYRYQSNITKKIQPWLVFILALVFIMSSFSEFIWNMSPTLQMLQFPWRFLQIFSFVGAVVFAIVVQGLLQLPLTPRFLLSTVIIGILFFNFSYSYKLSRKYVTLRNPGRGSIEHLSHIVTILEDPYTNKLRDVEEYRPILNEDPSSPPIPLQDQPKIAVVSGEAKFQIEEWKSYYRKFTVTAEKSSKLQIRLYYYPAWHLYINQKSYPIKMSKDGSIELQLDSGLYNVELRYQWTLAFTIGVIVSFLSFATLIFFNRNVGRSPHILKQESI</sequence>
<keyword evidence="1" id="KW-0472">Membrane</keyword>
<organism evidence="2 3">
    <name type="scientific">Crocosphaera chwakensis CCY0110</name>
    <dbReference type="NCBI Taxonomy" id="391612"/>
    <lineage>
        <taxon>Bacteria</taxon>
        <taxon>Bacillati</taxon>
        <taxon>Cyanobacteriota</taxon>
        <taxon>Cyanophyceae</taxon>
        <taxon>Oscillatoriophycideae</taxon>
        <taxon>Chroococcales</taxon>
        <taxon>Aphanothecaceae</taxon>
        <taxon>Crocosphaera</taxon>
        <taxon>Crocosphaera chwakensis</taxon>
    </lineage>
</organism>
<evidence type="ECO:0000313" key="3">
    <source>
        <dbReference type="Proteomes" id="UP000003781"/>
    </source>
</evidence>
<dbReference type="EMBL" id="AAXW01000001">
    <property type="protein sequence ID" value="EAZ94299.1"/>
    <property type="molecule type" value="Genomic_DNA"/>
</dbReference>
<feature type="transmembrane region" description="Helical" evidence="1">
    <location>
        <begin position="339"/>
        <end position="359"/>
    </location>
</feature>
<accession>A3IH57</accession>
<dbReference type="Pfam" id="PF09586">
    <property type="entry name" value="YfhO"/>
    <property type="match status" value="1"/>
</dbReference>
<dbReference type="AlphaFoldDB" id="A3IH57"/>
<dbReference type="InterPro" id="IPR018580">
    <property type="entry name" value="Uncharacterised_YfhO"/>
</dbReference>
<evidence type="ECO:0000256" key="1">
    <source>
        <dbReference type="SAM" id="Phobius"/>
    </source>
</evidence>
<feature type="transmembrane region" description="Helical" evidence="1">
    <location>
        <begin position="127"/>
        <end position="146"/>
    </location>
</feature>